<dbReference type="Gene3D" id="3.40.50.300">
    <property type="entry name" value="P-loop containing nucleotide triphosphate hydrolases"/>
    <property type="match status" value="1"/>
</dbReference>
<dbReference type="InterPro" id="IPR003593">
    <property type="entry name" value="AAA+_ATPase"/>
</dbReference>
<dbReference type="GO" id="GO:0005524">
    <property type="term" value="F:ATP binding"/>
    <property type="evidence" value="ECO:0007669"/>
    <property type="project" value="UniProtKB-KW"/>
</dbReference>
<name>A0ABT2F8F4_9STRE</name>
<dbReference type="InterPro" id="IPR050153">
    <property type="entry name" value="Metal_Ion_Import_ABC"/>
</dbReference>
<dbReference type="InterPro" id="IPR027417">
    <property type="entry name" value="P-loop_NTPase"/>
</dbReference>
<reference evidence="5 6" key="1">
    <citation type="journal article" date="2023" name="Int. J. Syst. Evol. Microbiol.">
        <title>Streptococcus sciuri sp. nov., Staphylococcus marylandisciuri sp. nov. and Staphylococcus americanisciuri sp. nov., isolated from faeces of eastern grey squirrel (Sciurus carolinensis).</title>
        <authorList>
            <person name="Volokhov D.V."/>
            <person name="Zagorodnyaya T.A."/>
            <person name="Furtak V.A."/>
            <person name="Nattanmai G."/>
            <person name="Randall L."/>
            <person name="Jose S."/>
            <person name="Gao Y."/>
            <person name="Eisenberg T."/>
            <person name="Delmonte P."/>
            <person name="Blom J."/>
            <person name="Mitchell K.K."/>
        </authorList>
    </citation>
    <scope>NUCLEOTIDE SEQUENCE [LARGE SCALE GENOMIC DNA]</scope>
    <source>
        <strain evidence="5 6">SQ9-PEA</strain>
    </source>
</reference>
<dbReference type="SUPFAM" id="SSF52540">
    <property type="entry name" value="P-loop containing nucleoside triphosphate hydrolases"/>
    <property type="match status" value="1"/>
</dbReference>
<dbReference type="SMART" id="SM00382">
    <property type="entry name" value="AAA"/>
    <property type="match status" value="1"/>
</dbReference>
<evidence type="ECO:0000256" key="2">
    <source>
        <dbReference type="ARBA" id="ARBA00022741"/>
    </source>
</evidence>
<evidence type="ECO:0000256" key="3">
    <source>
        <dbReference type="ARBA" id="ARBA00022840"/>
    </source>
</evidence>
<proteinExistence type="predicted"/>
<evidence type="ECO:0000313" key="5">
    <source>
        <dbReference type="EMBL" id="MCS4488763.1"/>
    </source>
</evidence>
<accession>A0ABT2F8F4</accession>
<protein>
    <submittedName>
        <fullName evidence="5">ABC transporter ATP-binding protein</fullName>
    </submittedName>
</protein>
<dbReference type="Proteomes" id="UP001206548">
    <property type="component" value="Unassembled WGS sequence"/>
</dbReference>
<sequence>MVVISLENVSLKRQGKLLLNNLNWQVEKGEMWAILGLNGSGKSTLLKMIMAEYFPSSGNMKVLDYHFGQGDITKVRTKIGVVGSFISERIAGSMRAEKVVLTGKYKSSILYKAYTESDLEEARQMLISLGAKQLIGRIYASLSQGEKQLLLIARSLMEDPDIIILDEATTGLDLFAREKLLSQIEHIADLPHAPTVLYVTHHAEEITSKITHILLLREGTIVAKGKKENIFTPQILENFYQNPIELFPLNDTRFFIKPLI</sequence>
<evidence type="ECO:0000259" key="4">
    <source>
        <dbReference type="PROSITE" id="PS50893"/>
    </source>
</evidence>
<dbReference type="Pfam" id="PF00005">
    <property type="entry name" value="ABC_tran"/>
    <property type="match status" value="1"/>
</dbReference>
<dbReference type="PROSITE" id="PS50893">
    <property type="entry name" value="ABC_TRANSPORTER_2"/>
    <property type="match status" value="1"/>
</dbReference>
<dbReference type="RefSeq" id="WP_259139151.1">
    <property type="nucleotide sequence ID" value="NZ_JANUXX010000008.1"/>
</dbReference>
<dbReference type="PROSITE" id="PS00211">
    <property type="entry name" value="ABC_TRANSPORTER_1"/>
    <property type="match status" value="1"/>
</dbReference>
<keyword evidence="1" id="KW-0813">Transport</keyword>
<keyword evidence="6" id="KW-1185">Reference proteome</keyword>
<gene>
    <name evidence="5" type="ORF">NXS10_07320</name>
</gene>
<comment type="caution">
    <text evidence="5">The sequence shown here is derived from an EMBL/GenBank/DDBJ whole genome shotgun (WGS) entry which is preliminary data.</text>
</comment>
<evidence type="ECO:0000313" key="6">
    <source>
        <dbReference type="Proteomes" id="UP001206548"/>
    </source>
</evidence>
<keyword evidence="3 5" id="KW-0067">ATP-binding</keyword>
<evidence type="ECO:0000256" key="1">
    <source>
        <dbReference type="ARBA" id="ARBA00022448"/>
    </source>
</evidence>
<dbReference type="InterPro" id="IPR017871">
    <property type="entry name" value="ABC_transporter-like_CS"/>
</dbReference>
<feature type="domain" description="ABC transporter" evidence="4">
    <location>
        <begin position="4"/>
        <end position="243"/>
    </location>
</feature>
<keyword evidence="2" id="KW-0547">Nucleotide-binding</keyword>
<dbReference type="EMBL" id="JANUXX010000008">
    <property type="protein sequence ID" value="MCS4488763.1"/>
    <property type="molecule type" value="Genomic_DNA"/>
</dbReference>
<dbReference type="PANTHER" id="PTHR42734">
    <property type="entry name" value="METAL TRANSPORT SYSTEM ATP-BINDING PROTEIN TM_0124-RELATED"/>
    <property type="match status" value="1"/>
</dbReference>
<organism evidence="5 6">
    <name type="scientific">Streptococcus sciuri</name>
    <dbReference type="NCBI Taxonomy" id="2973939"/>
    <lineage>
        <taxon>Bacteria</taxon>
        <taxon>Bacillati</taxon>
        <taxon>Bacillota</taxon>
        <taxon>Bacilli</taxon>
        <taxon>Lactobacillales</taxon>
        <taxon>Streptococcaceae</taxon>
        <taxon>Streptococcus</taxon>
    </lineage>
</organism>
<dbReference type="InterPro" id="IPR003439">
    <property type="entry name" value="ABC_transporter-like_ATP-bd"/>
</dbReference>